<dbReference type="InterPro" id="IPR036770">
    <property type="entry name" value="Ankyrin_rpt-contain_sf"/>
</dbReference>
<evidence type="ECO:0000256" key="1">
    <source>
        <dbReference type="ARBA" id="ARBA00022737"/>
    </source>
</evidence>
<dbReference type="InterPro" id="IPR002110">
    <property type="entry name" value="Ankyrin_rpt"/>
</dbReference>
<keyword evidence="2 3" id="KW-0040">ANK repeat</keyword>
<feature type="repeat" description="ANK" evidence="3">
    <location>
        <begin position="134"/>
        <end position="155"/>
    </location>
</feature>
<feature type="repeat" description="ANK" evidence="3">
    <location>
        <begin position="100"/>
        <end position="121"/>
    </location>
</feature>
<sequence length="508" mass="57428">MDQLLRYILLHCYRFIRNSINYWLIREENHSDNNSLHQLAKDGYVAAIERLLVENNESINELDANGMTLLHYAAARGHIEIVRTLLTQNNLNINVQTPITNITPLHYAAAHGHVEIINLLLAMRNIIADARDQNGETALHYAVCFDRIEAVKLLIGMHNLVNNSGMNVVHCAAEHGSLKALRYMLEHCADIDIDLPDNQGNTAIHSCCRHFKKDTIASALQILAEYNANIDLQNFTGETALHILAGNGNVNGVKLLVKQYNANINLRDNTGETVMHFAAKNGHTDVVRFLLDCNFDINAQNDFEETPLMVCKNNNLGLKVAELFISHIVTSKHCNKDDCAEQSCIEESEKFRANQDFVNRNAALAKIAMDMWTIKNIYVENHNLYNLYYLPNNIGYIQMKYAHYYAVENCYMHCERTIPAIAKRVQDNIKCARLMPSVIENADKMAGLQSLPNEIRYKIFSYLGLRELETLQLLADDLNSSNVSSLQFNNEVDLNTQPIGVGVNESSV</sequence>
<dbReference type="EMBL" id="LS398547">
    <property type="protein sequence ID" value="SPR12497.1"/>
    <property type="molecule type" value="Genomic_DNA"/>
</dbReference>
<dbReference type="InterPro" id="IPR001810">
    <property type="entry name" value="F-box_dom"/>
</dbReference>
<dbReference type="PANTHER" id="PTHR24123:SF33">
    <property type="entry name" value="PROTEIN HOS4"/>
    <property type="match status" value="1"/>
</dbReference>
<evidence type="ECO:0000313" key="6">
    <source>
        <dbReference type="Proteomes" id="UP000244960"/>
    </source>
</evidence>
<dbReference type="SMART" id="SM00248">
    <property type="entry name" value="ANK"/>
    <property type="match status" value="9"/>
</dbReference>
<evidence type="ECO:0000256" key="2">
    <source>
        <dbReference type="ARBA" id="ARBA00023043"/>
    </source>
</evidence>
<dbReference type="AlphaFoldDB" id="A0A2U3RH33"/>
<proteinExistence type="predicted"/>
<dbReference type="PROSITE" id="PS50088">
    <property type="entry name" value="ANK_REPEAT"/>
    <property type="match status" value="5"/>
</dbReference>
<dbReference type="Pfam" id="PF13637">
    <property type="entry name" value="Ank_4"/>
    <property type="match status" value="2"/>
</dbReference>
<name>A0A2U3RH33_ORITS</name>
<feature type="repeat" description="ANK" evidence="3">
    <location>
        <begin position="236"/>
        <end position="269"/>
    </location>
</feature>
<protein>
    <submittedName>
        <fullName evidence="5">Ankyrin repeat-containing protein</fullName>
    </submittedName>
</protein>
<evidence type="ECO:0000256" key="3">
    <source>
        <dbReference type="PROSITE-ProRule" id="PRU00023"/>
    </source>
</evidence>
<dbReference type="PROSITE" id="PS50297">
    <property type="entry name" value="ANK_REP_REGION"/>
    <property type="match status" value="5"/>
</dbReference>
<dbReference type="PROSITE" id="PS50181">
    <property type="entry name" value="FBOX"/>
    <property type="match status" value="1"/>
</dbReference>
<evidence type="ECO:0000313" key="5">
    <source>
        <dbReference type="EMBL" id="SPR12497.1"/>
    </source>
</evidence>
<dbReference type="SUPFAM" id="SSF48403">
    <property type="entry name" value="Ankyrin repeat"/>
    <property type="match status" value="1"/>
</dbReference>
<evidence type="ECO:0000259" key="4">
    <source>
        <dbReference type="PROSITE" id="PS50181"/>
    </source>
</evidence>
<dbReference type="PRINTS" id="PR01415">
    <property type="entry name" value="ANKYRIN"/>
</dbReference>
<feature type="domain" description="F-box" evidence="4">
    <location>
        <begin position="445"/>
        <end position="491"/>
    </location>
</feature>
<feature type="repeat" description="ANK" evidence="3">
    <location>
        <begin position="65"/>
        <end position="98"/>
    </location>
</feature>
<dbReference type="RefSeq" id="WP_045918650.1">
    <property type="nucleotide sequence ID" value="NZ_LS398547.1"/>
</dbReference>
<dbReference type="Proteomes" id="UP000244960">
    <property type="component" value="Chromosome I"/>
</dbReference>
<organism evidence="5 6">
    <name type="scientific">Orientia tsutsugamushi</name>
    <name type="common">Rickettsia tsutsugamushi</name>
    <dbReference type="NCBI Taxonomy" id="784"/>
    <lineage>
        <taxon>Bacteria</taxon>
        <taxon>Pseudomonadati</taxon>
        <taxon>Pseudomonadota</taxon>
        <taxon>Alphaproteobacteria</taxon>
        <taxon>Rickettsiales</taxon>
        <taxon>Rickettsiaceae</taxon>
        <taxon>Rickettsieae</taxon>
        <taxon>Orientia</taxon>
    </lineage>
</organism>
<feature type="repeat" description="ANK" evidence="3">
    <location>
        <begin position="270"/>
        <end position="302"/>
    </location>
</feature>
<dbReference type="Gene3D" id="1.25.40.20">
    <property type="entry name" value="Ankyrin repeat-containing domain"/>
    <property type="match status" value="2"/>
</dbReference>
<accession>A0A2U3RH33</accession>
<dbReference type="InterPro" id="IPR051165">
    <property type="entry name" value="Multifunctional_ANK_Repeat"/>
</dbReference>
<reference evidence="6" key="1">
    <citation type="submission" date="2018-03" db="EMBL/GenBank/DDBJ databases">
        <authorList>
            <person name="Batty M. E."/>
            <person name="Batty M E."/>
        </authorList>
    </citation>
    <scope>NUCLEOTIDE SEQUENCE [LARGE SCALE GENOMIC DNA]</scope>
</reference>
<dbReference type="PANTHER" id="PTHR24123">
    <property type="entry name" value="ANKYRIN REPEAT-CONTAINING"/>
    <property type="match status" value="1"/>
</dbReference>
<keyword evidence="1" id="KW-0677">Repeat</keyword>
<dbReference type="Pfam" id="PF12796">
    <property type="entry name" value="Ank_2"/>
    <property type="match status" value="2"/>
</dbReference>
<gene>
    <name evidence="5" type="ORF">UT176_02122</name>
</gene>